<keyword evidence="5" id="KW-0560">Oxidoreductase</keyword>
<keyword evidence="6" id="KW-0408">Iron</keyword>
<dbReference type="AlphaFoldDB" id="A0A1H6ZJY3"/>
<evidence type="ECO:0000256" key="2">
    <source>
        <dbReference type="ARBA" id="ARBA00022723"/>
    </source>
</evidence>
<evidence type="ECO:0000256" key="6">
    <source>
        <dbReference type="ARBA" id="ARBA00023004"/>
    </source>
</evidence>
<evidence type="ECO:0000256" key="1">
    <source>
        <dbReference type="ARBA" id="ARBA00001961"/>
    </source>
</evidence>
<evidence type="ECO:0000256" key="4">
    <source>
        <dbReference type="ARBA" id="ARBA00022964"/>
    </source>
</evidence>
<dbReference type="InterPro" id="IPR006620">
    <property type="entry name" value="Pro_4_hyd_alph"/>
</dbReference>
<proteinExistence type="predicted"/>
<dbReference type="InterPro" id="IPR005123">
    <property type="entry name" value="Oxoglu/Fe-dep_dioxygenase_dom"/>
</dbReference>
<dbReference type="PROSITE" id="PS51471">
    <property type="entry name" value="FE2OG_OXY"/>
    <property type="match status" value="1"/>
</dbReference>
<dbReference type="PANTHER" id="PTHR12907:SF26">
    <property type="entry name" value="HIF PROLYL HYDROXYLASE, ISOFORM C"/>
    <property type="match status" value="1"/>
</dbReference>
<feature type="domain" description="Fe2OG dioxygenase" evidence="7">
    <location>
        <begin position="110"/>
        <end position="209"/>
    </location>
</feature>
<dbReference type="SMART" id="SM00702">
    <property type="entry name" value="P4Hc"/>
    <property type="match status" value="1"/>
</dbReference>
<organism evidence="8 9">
    <name type="scientific">Cyclobacterium xiamenense</name>
    <dbReference type="NCBI Taxonomy" id="1297121"/>
    <lineage>
        <taxon>Bacteria</taxon>
        <taxon>Pseudomonadati</taxon>
        <taxon>Bacteroidota</taxon>
        <taxon>Cytophagia</taxon>
        <taxon>Cytophagales</taxon>
        <taxon>Cyclobacteriaceae</taxon>
        <taxon>Cyclobacterium</taxon>
    </lineage>
</organism>
<sequence length="210" mass="24546">MKAEAIDDWQQKNERIAADLYEKGWSLTDRYLTEAFRKELLEEQRDLLHHGQFRHAGVGSGDSFAIKPEIRSDKVLWMDQQQLTPLQQRYWGLMAALQTAINQRCYLGLRSFEAHFAMYPPGSFYLRHLDQFQSVHYRKVTVILYLNETWEESDEGALRMYFPAENGSEEHLDVLPLGARLVVFLSGEIPHEVLPTNKGRISITGWFRDR</sequence>
<accession>A0A1H6ZJY3</accession>
<keyword evidence="4" id="KW-0223">Dioxygenase</keyword>
<keyword evidence="9" id="KW-1185">Reference proteome</keyword>
<dbReference type="InterPro" id="IPR044862">
    <property type="entry name" value="Pro_4_hyd_alph_FE2OG_OXY"/>
</dbReference>
<dbReference type="Gene3D" id="2.60.120.620">
    <property type="entry name" value="q2cbj1_9rhob like domain"/>
    <property type="match status" value="1"/>
</dbReference>
<comment type="cofactor">
    <cofactor evidence="1">
        <name>L-ascorbate</name>
        <dbReference type="ChEBI" id="CHEBI:38290"/>
    </cofactor>
</comment>
<dbReference type="OrthoDB" id="9783171at2"/>
<keyword evidence="3" id="KW-0847">Vitamin C</keyword>
<dbReference type="EMBL" id="FNZH01000004">
    <property type="protein sequence ID" value="SEJ50002.1"/>
    <property type="molecule type" value="Genomic_DNA"/>
</dbReference>
<protein>
    <submittedName>
        <fullName evidence="8">SM-20-related protein</fullName>
    </submittedName>
</protein>
<dbReference type="GO" id="GO:0031543">
    <property type="term" value="F:peptidyl-proline dioxygenase activity"/>
    <property type="evidence" value="ECO:0007669"/>
    <property type="project" value="TreeGrafter"/>
</dbReference>
<evidence type="ECO:0000256" key="5">
    <source>
        <dbReference type="ARBA" id="ARBA00023002"/>
    </source>
</evidence>
<dbReference type="Proteomes" id="UP000199403">
    <property type="component" value="Unassembled WGS sequence"/>
</dbReference>
<dbReference type="GO" id="GO:0031418">
    <property type="term" value="F:L-ascorbic acid binding"/>
    <property type="evidence" value="ECO:0007669"/>
    <property type="project" value="UniProtKB-KW"/>
</dbReference>
<name>A0A1H6ZJY3_9BACT</name>
<evidence type="ECO:0000256" key="3">
    <source>
        <dbReference type="ARBA" id="ARBA00022896"/>
    </source>
</evidence>
<evidence type="ECO:0000313" key="9">
    <source>
        <dbReference type="Proteomes" id="UP000199403"/>
    </source>
</evidence>
<evidence type="ECO:0000259" key="7">
    <source>
        <dbReference type="PROSITE" id="PS51471"/>
    </source>
</evidence>
<dbReference type="InterPro" id="IPR051559">
    <property type="entry name" value="HIF_prolyl_hydroxylases"/>
</dbReference>
<dbReference type="Pfam" id="PF13640">
    <property type="entry name" value="2OG-FeII_Oxy_3"/>
    <property type="match status" value="1"/>
</dbReference>
<evidence type="ECO:0000313" key="8">
    <source>
        <dbReference type="EMBL" id="SEJ50002.1"/>
    </source>
</evidence>
<keyword evidence="2" id="KW-0479">Metal-binding</keyword>
<dbReference type="GO" id="GO:0008198">
    <property type="term" value="F:ferrous iron binding"/>
    <property type="evidence" value="ECO:0007669"/>
    <property type="project" value="TreeGrafter"/>
</dbReference>
<dbReference type="RefSeq" id="WP_092176108.1">
    <property type="nucleotide sequence ID" value="NZ_FNZH01000004.1"/>
</dbReference>
<reference evidence="9" key="1">
    <citation type="submission" date="2016-10" db="EMBL/GenBank/DDBJ databases">
        <authorList>
            <person name="Varghese N."/>
            <person name="Submissions S."/>
        </authorList>
    </citation>
    <scope>NUCLEOTIDE SEQUENCE [LARGE SCALE GENOMIC DNA]</scope>
    <source>
        <strain evidence="9">IBRC-M 10761</strain>
    </source>
</reference>
<dbReference type="GO" id="GO:0071456">
    <property type="term" value="P:cellular response to hypoxia"/>
    <property type="evidence" value="ECO:0007669"/>
    <property type="project" value="TreeGrafter"/>
</dbReference>
<gene>
    <name evidence="8" type="ORF">SAMN05192553_104316</name>
</gene>
<dbReference type="STRING" id="1416801.SAMN05192553_104316"/>
<dbReference type="PANTHER" id="PTHR12907">
    <property type="entry name" value="EGL NINE HOMOLOG-RELATED"/>
    <property type="match status" value="1"/>
</dbReference>